<dbReference type="Proteomes" id="UP000321089">
    <property type="component" value="Unassembled WGS sequence"/>
</dbReference>
<dbReference type="AlphaFoldDB" id="A0A512TAT3"/>
<evidence type="ECO:0000313" key="1">
    <source>
        <dbReference type="EMBL" id="GEQ20782.1"/>
    </source>
</evidence>
<protein>
    <submittedName>
        <fullName evidence="1">Uncharacterized protein</fullName>
    </submittedName>
</protein>
<dbReference type="RefSeq" id="WP_002582664.1">
    <property type="nucleotide sequence ID" value="NZ_AP019716.1"/>
</dbReference>
<comment type="caution">
    <text evidence="1">The sequence shown here is derived from an EMBL/GenBank/DDBJ whole genome shotgun (WGS) entry which is preliminary data.</text>
</comment>
<proteinExistence type="predicted"/>
<dbReference type="GeneID" id="92945833"/>
<reference evidence="1 2" key="1">
    <citation type="submission" date="2019-07" db="EMBL/GenBank/DDBJ databases">
        <title>Whole genome shotgun sequence of Clostridium butyricum NBRC 3858.</title>
        <authorList>
            <person name="Hosoyama A."/>
            <person name="Uohara A."/>
            <person name="Ohji S."/>
            <person name="Ichikawa N."/>
        </authorList>
    </citation>
    <scope>NUCLEOTIDE SEQUENCE [LARGE SCALE GENOMIC DNA]</scope>
    <source>
        <strain evidence="1 2">NBRC 3858</strain>
    </source>
</reference>
<evidence type="ECO:0000313" key="2">
    <source>
        <dbReference type="Proteomes" id="UP000321089"/>
    </source>
</evidence>
<sequence>MEKCLYCKKQLDDKYVSNKVGKFCNQEHYEKFLKSLSREEYIELQNSFCVCSDE</sequence>
<gene>
    <name evidence="1" type="ORF">CBU02nite_12880</name>
</gene>
<dbReference type="EMBL" id="BKBC01000012">
    <property type="protein sequence ID" value="GEQ20782.1"/>
    <property type="molecule type" value="Genomic_DNA"/>
</dbReference>
<organism evidence="1 2">
    <name type="scientific">Clostridium butyricum</name>
    <dbReference type="NCBI Taxonomy" id="1492"/>
    <lineage>
        <taxon>Bacteria</taxon>
        <taxon>Bacillati</taxon>
        <taxon>Bacillota</taxon>
        <taxon>Clostridia</taxon>
        <taxon>Eubacteriales</taxon>
        <taxon>Clostridiaceae</taxon>
        <taxon>Clostridium</taxon>
    </lineage>
</organism>
<name>A0A512TAT3_CLOBU</name>
<accession>A0A512TAT3</accession>